<organism evidence="14 15">
    <name type="scientific">Enemella evansiae</name>
    <dbReference type="NCBI Taxonomy" id="2016499"/>
    <lineage>
        <taxon>Bacteria</taxon>
        <taxon>Bacillati</taxon>
        <taxon>Actinomycetota</taxon>
        <taxon>Actinomycetes</taxon>
        <taxon>Propionibacteriales</taxon>
        <taxon>Propionibacteriaceae</taxon>
        <taxon>Enemella</taxon>
    </lineage>
</organism>
<keyword evidence="6" id="KW-0479">Metal-binding</keyword>
<comment type="pathway">
    <text evidence="2">Amino-acid biosynthesis; L-serine biosynthesis; L-serine from 3-phospho-D-glycerate: step 3/3.</text>
</comment>
<dbReference type="SFLD" id="SFLDG01136">
    <property type="entry name" value="C1.6:_Phosphoserine_Phosphatas"/>
    <property type="match status" value="1"/>
</dbReference>
<feature type="active site" description="Proton donor" evidence="13">
    <location>
        <position position="109"/>
    </location>
</feature>
<dbReference type="GO" id="GO:0005737">
    <property type="term" value="C:cytoplasm"/>
    <property type="evidence" value="ECO:0007669"/>
    <property type="project" value="TreeGrafter"/>
</dbReference>
<evidence type="ECO:0000256" key="2">
    <source>
        <dbReference type="ARBA" id="ARBA00005135"/>
    </source>
</evidence>
<accession>A0A255G4C2</accession>
<dbReference type="AlphaFoldDB" id="A0A255G4C2"/>
<evidence type="ECO:0000256" key="13">
    <source>
        <dbReference type="PIRSR" id="PIRSR604469-1"/>
    </source>
</evidence>
<evidence type="ECO:0000256" key="12">
    <source>
        <dbReference type="ARBA" id="ARBA00048523"/>
    </source>
</evidence>
<evidence type="ECO:0000256" key="1">
    <source>
        <dbReference type="ARBA" id="ARBA00001946"/>
    </source>
</evidence>
<dbReference type="OrthoDB" id="9792539at2"/>
<evidence type="ECO:0000256" key="4">
    <source>
        <dbReference type="ARBA" id="ARBA00012640"/>
    </source>
</evidence>
<comment type="similarity">
    <text evidence="3">Belongs to the HAD-like hydrolase superfamily. SerB family.</text>
</comment>
<evidence type="ECO:0000256" key="8">
    <source>
        <dbReference type="ARBA" id="ARBA00022842"/>
    </source>
</evidence>
<evidence type="ECO:0000256" key="9">
    <source>
        <dbReference type="ARBA" id="ARBA00023299"/>
    </source>
</evidence>
<dbReference type="InterPro" id="IPR004469">
    <property type="entry name" value="PSP"/>
</dbReference>
<name>A0A255G4C2_9ACTN</name>
<evidence type="ECO:0000256" key="7">
    <source>
        <dbReference type="ARBA" id="ARBA00022801"/>
    </source>
</evidence>
<dbReference type="PANTHER" id="PTHR43344:SF2">
    <property type="entry name" value="PHOSPHOSERINE PHOSPHATASE"/>
    <property type="match status" value="1"/>
</dbReference>
<comment type="catalytic activity">
    <reaction evidence="11">
        <text>O-phospho-L-serine + H2O = L-serine + phosphate</text>
        <dbReference type="Rhea" id="RHEA:21208"/>
        <dbReference type="ChEBI" id="CHEBI:15377"/>
        <dbReference type="ChEBI" id="CHEBI:33384"/>
        <dbReference type="ChEBI" id="CHEBI:43474"/>
        <dbReference type="ChEBI" id="CHEBI:57524"/>
        <dbReference type="EC" id="3.1.3.3"/>
    </reaction>
</comment>
<sequence>MRIASLWRVTEPAIAVLISSTGTDPDLEAVRRSAAELGGRVAEVSDLGTLPAIEGARAIGLHQVEVAGAHWRELGRRLRRLAEPAGQRVVVRPADLSVDAPLLVVMDVDSTLITAEVIELLAAHVGREAEVAAVTERAMRGELDFAQSLHQRVAVLEGLPTSVFAEVRAAVRPTPGVPELIRTLTAADCAVGVVSGGFAEIVEPLAADLGITYTHANRLEVADGRLTGRVAGAVVDRAEKARRLRAYAETAGIPLERTVAVGDGANDLDMLALARLGIAFNAKPAVRAAADTSLTERLDVLAPILGLPL</sequence>
<comment type="cofactor">
    <cofactor evidence="1">
        <name>Mg(2+)</name>
        <dbReference type="ChEBI" id="CHEBI:18420"/>
    </cofactor>
</comment>
<dbReference type="InterPro" id="IPR050582">
    <property type="entry name" value="HAD-like_SerB"/>
</dbReference>
<evidence type="ECO:0000313" key="14">
    <source>
        <dbReference type="EMBL" id="OYO10760.1"/>
    </source>
</evidence>
<comment type="catalytic activity">
    <reaction evidence="12">
        <text>O-phospho-D-serine + H2O = D-serine + phosphate</text>
        <dbReference type="Rhea" id="RHEA:24873"/>
        <dbReference type="ChEBI" id="CHEBI:15377"/>
        <dbReference type="ChEBI" id="CHEBI:35247"/>
        <dbReference type="ChEBI" id="CHEBI:43474"/>
        <dbReference type="ChEBI" id="CHEBI:58680"/>
        <dbReference type="EC" id="3.1.3.3"/>
    </reaction>
</comment>
<evidence type="ECO:0000256" key="10">
    <source>
        <dbReference type="ARBA" id="ARBA00031693"/>
    </source>
</evidence>
<dbReference type="NCBIfam" id="TIGR01488">
    <property type="entry name" value="HAD-SF-IB"/>
    <property type="match status" value="1"/>
</dbReference>
<keyword evidence="15" id="KW-1185">Reference proteome</keyword>
<reference evidence="14 15" key="1">
    <citation type="submission" date="2017-07" db="EMBL/GenBank/DDBJ databases">
        <title>Draft whole genome sequences of clinical Proprionibacteriaceae strains.</title>
        <authorList>
            <person name="Bernier A.-M."/>
            <person name="Bernard K."/>
            <person name="Domingo M.-C."/>
        </authorList>
    </citation>
    <scope>NUCLEOTIDE SEQUENCE [LARGE SCALE GENOMIC DNA]</scope>
    <source>
        <strain evidence="14 15">NML 030167</strain>
    </source>
</reference>
<evidence type="ECO:0000256" key="3">
    <source>
        <dbReference type="ARBA" id="ARBA00009184"/>
    </source>
</evidence>
<feature type="active site" description="Nucleophile" evidence="13">
    <location>
        <position position="107"/>
    </location>
</feature>
<keyword evidence="5" id="KW-0028">Amino-acid biosynthesis</keyword>
<dbReference type="InterPro" id="IPR023214">
    <property type="entry name" value="HAD_sf"/>
</dbReference>
<evidence type="ECO:0000313" key="15">
    <source>
        <dbReference type="Proteomes" id="UP000215896"/>
    </source>
</evidence>
<comment type="caution">
    <text evidence="14">The sequence shown here is derived from an EMBL/GenBank/DDBJ whole genome shotgun (WGS) entry which is preliminary data.</text>
</comment>
<dbReference type="GO" id="GO:0006564">
    <property type="term" value="P:L-serine biosynthetic process"/>
    <property type="evidence" value="ECO:0007669"/>
    <property type="project" value="UniProtKB-KW"/>
</dbReference>
<dbReference type="SUPFAM" id="SSF56784">
    <property type="entry name" value="HAD-like"/>
    <property type="match status" value="1"/>
</dbReference>
<evidence type="ECO:0000256" key="6">
    <source>
        <dbReference type="ARBA" id="ARBA00022723"/>
    </source>
</evidence>
<dbReference type="Gene3D" id="3.40.50.1000">
    <property type="entry name" value="HAD superfamily/HAD-like"/>
    <property type="match status" value="1"/>
</dbReference>
<dbReference type="EMBL" id="NMVO01000016">
    <property type="protein sequence ID" value="OYO10760.1"/>
    <property type="molecule type" value="Genomic_DNA"/>
</dbReference>
<keyword evidence="9" id="KW-0718">Serine biosynthesis</keyword>
<dbReference type="SFLD" id="SFLDS00003">
    <property type="entry name" value="Haloacid_Dehalogenase"/>
    <property type="match status" value="1"/>
</dbReference>
<protein>
    <recommendedName>
        <fullName evidence="4">phosphoserine phosphatase</fullName>
        <ecNumber evidence="4">3.1.3.3</ecNumber>
    </recommendedName>
    <alternativeName>
        <fullName evidence="10">O-phosphoserine phosphohydrolase</fullName>
    </alternativeName>
</protein>
<dbReference type="Pfam" id="PF12710">
    <property type="entry name" value="HAD"/>
    <property type="match status" value="1"/>
</dbReference>
<evidence type="ECO:0000256" key="11">
    <source>
        <dbReference type="ARBA" id="ARBA00048138"/>
    </source>
</evidence>
<dbReference type="UniPathway" id="UPA00135">
    <property type="reaction ID" value="UER00198"/>
</dbReference>
<dbReference type="SFLD" id="SFLDF00029">
    <property type="entry name" value="phosphoserine_phosphatase"/>
    <property type="match status" value="1"/>
</dbReference>
<proteinExistence type="inferred from homology"/>
<keyword evidence="7" id="KW-0378">Hydrolase</keyword>
<dbReference type="CDD" id="cd07500">
    <property type="entry name" value="HAD_PSP"/>
    <property type="match status" value="1"/>
</dbReference>
<evidence type="ECO:0000256" key="5">
    <source>
        <dbReference type="ARBA" id="ARBA00022605"/>
    </source>
</evidence>
<dbReference type="EC" id="3.1.3.3" evidence="4"/>
<dbReference type="GO" id="GO:0036424">
    <property type="term" value="F:L-phosphoserine phosphatase activity"/>
    <property type="evidence" value="ECO:0007669"/>
    <property type="project" value="InterPro"/>
</dbReference>
<dbReference type="NCBIfam" id="TIGR00338">
    <property type="entry name" value="serB"/>
    <property type="match status" value="1"/>
</dbReference>
<keyword evidence="8" id="KW-0460">Magnesium</keyword>
<gene>
    <name evidence="14" type="primary">serB</name>
    <name evidence="14" type="ORF">CGZ94_16400</name>
</gene>
<dbReference type="Proteomes" id="UP000215896">
    <property type="component" value="Unassembled WGS sequence"/>
</dbReference>
<dbReference type="InterPro" id="IPR036412">
    <property type="entry name" value="HAD-like_sf"/>
</dbReference>
<dbReference type="GO" id="GO:0000287">
    <property type="term" value="F:magnesium ion binding"/>
    <property type="evidence" value="ECO:0007669"/>
    <property type="project" value="TreeGrafter"/>
</dbReference>
<dbReference type="SFLD" id="SFLDG01137">
    <property type="entry name" value="C1.6.1:_Phosphoserine_Phosphat"/>
    <property type="match status" value="1"/>
</dbReference>
<dbReference type="PANTHER" id="PTHR43344">
    <property type="entry name" value="PHOSPHOSERINE PHOSPHATASE"/>
    <property type="match status" value="1"/>
</dbReference>